<evidence type="ECO:0000256" key="1">
    <source>
        <dbReference type="SAM" id="Phobius"/>
    </source>
</evidence>
<gene>
    <name evidence="2" type="ORF">HZA66_12570</name>
</gene>
<proteinExistence type="predicted"/>
<feature type="transmembrane region" description="Helical" evidence="1">
    <location>
        <begin position="80"/>
        <end position="100"/>
    </location>
</feature>
<reference evidence="2" key="1">
    <citation type="submission" date="2020-07" db="EMBL/GenBank/DDBJ databases">
        <title>Huge and variable diversity of episymbiotic CPR bacteria and DPANN archaea in groundwater ecosystems.</title>
        <authorList>
            <person name="He C.Y."/>
            <person name="Keren R."/>
            <person name="Whittaker M."/>
            <person name="Farag I.F."/>
            <person name="Doudna J."/>
            <person name="Cate J.H.D."/>
            <person name="Banfield J.F."/>
        </authorList>
    </citation>
    <scope>NUCLEOTIDE SEQUENCE</scope>
    <source>
        <strain evidence="2">NC_groundwater_1818_Pr3_B-0.1um_66_35</strain>
    </source>
</reference>
<evidence type="ECO:0000313" key="3">
    <source>
        <dbReference type="Proteomes" id="UP000782519"/>
    </source>
</evidence>
<protein>
    <submittedName>
        <fullName evidence="2">Uncharacterized protein</fullName>
    </submittedName>
</protein>
<organism evidence="2 3">
    <name type="scientific">Rhodopseudomonas palustris</name>
    <dbReference type="NCBI Taxonomy" id="1076"/>
    <lineage>
        <taxon>Bacteria</taxon>
        <taxon>Pseudomonadati</taxon>
        <taxon>Pseudomonadota</taxon>
        <taxon>Alphaproteobacteria</taxon>
        <taxon>Hyphomicrobiales</taxon>
        <taxon>Nitrobacteraceae</taxon>
        <taxon>Rhodopseudomonas</taxon>
    </lineage>
</organism>
<keyword evidence="1" id="KW-0812">Transmembrane</keyword>
<dbReference type="AlphaFoldDB" id="A0A933RY04"/>
<accession>A0A933RY04</accession>
<sequence>MNIAWRAVIRVGIWLVAALIALYPVCHAVHMRPTFNLVAIASAANDRLLFRDFFFVVIVLVAAAFGNALYSLVREQTPTWFKGCTVLGCLYYVYVLTYGISRFSELAEMKAPIGLNDLRDDLAFMAFAGMITLMGELAISLTERGEDGVALQVARSSG</sequence>
<evidence type="ECO:0000313" key="2">
    <source>
        <dbReference type="EMBL" id="MBI5130269.1"/>
    </source>
</evidence>
<feature type="transmembrane region" description="Helical" evidence="1">
    <location>
        <begin position="52"/>
        <end position="73"/>
    </location>
</feature>
<keyword evidence="1" id="KW-1133">Transmembrane helix</keyword>
<comment type="caution">
    <text evidence="2">The sequence shown here is derived from an EMBL/GenBank/DDBJ whole genome shotgun (WGS) entry which is preliminary data.</text>
</comment>
<name>A0A933RY04_RHOPL</name>
<dbReference type="EMBL" id="JACRJB010000034">
    <property type="protein sequence ID" value="MBI5130269.1"/>
    <property type="molecule type" value="Genomic_DNA"/>
</dbReference>
<feature type="transmembrane region" description="Helical" evidence="1">
    <location>
        <begin position="122"/>
        <end position="141"/>
    </location>
</feature>
<dbReference type="Proteomes" id="UP000782519">
    <property type="component" value="Unassembled WGS sequence"/>
</dbReference>
<keyword evidence="1" id="KW-0472">Membrane</keyword>